<evidence type="ECO:0000259" key="7">
    <source>
        <dbReference type="Pfam" id="PF07106"/>
    </source>
</evidence>
<evidence type="ECO:0000256" key="1">
    <source>
        <dbReference type="ARBA" id="ARBA00004123"/>
    </source>
</evidence>
<keyword evidence="5" id="KW-0469">Meiosis</keyword>
<dbReference type="InterPro" id="IPR010776">
    <property type="entry name" value="Hop2_WH_dom"/>
</dbReference>
<protein>
    <submittedName>
        <fullName evidence="8">Meiotic expression up-regulated 13</fullName>
    </submittedName>
</protein>
<dbReference type="OrthoDB" id="272266at2759"/>
<dbReference type="AlphaFoldDB" id="A0A9P7AV52"/>
<dbReference type="Pfam" id="PF07106">
    <property type="entry name" value="WHD_TBPIP"/>
    <property type="match status" value="1"/>
</dbReference>
<comment type="caution">
    <text evidence="8">The sequence shown here is derived from an EMBL/GenBank/DDBJ whole genome shotgun (WGS) entry which is preliminary data.</text>
</comment>
<dbReference type="PANTHER" id="PTHR15938:SF0">
    <property type="entry name" value="HOMOLOGOUS-PAIRING PROTEIN 2 HOMOLOG"/>
    <property type="match status" value="1"/>
</dbReference>
<evidence type="ECO:0000313" key="9">
    <source>
        <dbReference type="Proteomes" id="UP000785200"/>
    </source>
</evidence>
<sequence length="313" mass="34283">MAPRAPKKEDTPSSTGTPEVLKPKTEKAKVEKAKAEPRPRAKSEKANKEKGEKVEKEKEKVVKPKAVKGKGEKGDGEGKEKEKEKKAVKSDGKAVDKPKVKAVTGDEAVALIVEYLKAQNRPFSATEVSANLHGKVTKTVADKLLKELGEKGTLGMKATNKINDDGEYAKGTQFVFWTPQNASDTATPEELATMECTIAELKASNPILQKELKAQSSKLAMMKAAPTIAQLQDMVDALRVENAAKANKLAEFKSGKVKMPSKEEMVAVERAHRFWSRVKKARKAAYGELEYSLMENGKSREDIREECGVEGDD</sequence>
<comment type="subcellular location">
    <subcellularLocation>
        <location evidence="1">Nucleus</location>
    </subcellularLocation>
</comment>
<dbReference type="GO" id="GO:0120230">
    <property type="term" value="F:recombinase activator activity"/>
    <property type="evidence" value="ECO:0007669"/>
    <property type="project" value="TreeGrafter"/>
</dbReference>
<evidence type="ECO:0000313" key="8">
    <source>
        <dbReference type="EMBL" id="KAG0647292.1"/>
    </source>
</evidence>
<evidence type="ECO:0000256" key="3">
    <source>
        <dbReference type="ARBA" id="ARBA00023172"/>
    </source>
</evidence>
<dbReference type="GO" id="GO:0000794">
    <property type="term" value="C:condensed nuclear chromosome"/>
    <property type="evidence" value="ECO:0007669"/>
    <property type="project" value="TreeGrafter"/>
</dbReference>
<dbReference type="InterPro" id="IPR036388">
    <property type="entry name" value="WH-like_DNA-bd_sf"/>
</dbReference>
<proteinExistence type="inferred from homology"/>
<keyword evidence="4" id="KW-0539">Nucleus</keyword>
<accession>A0A9P7AV52</accession>
<dbReference type="Gene3D" id="1.10.10.10">
    <property type="entry name" value="Winged helix-like DNA-binding domain superfamily/Winged helix DNA-binding domain"/>
    <property type="match status" value="1"/>
</dbReference>
<comment type="similarity">
    <text evidence="2">Belongs to the HOP2 family.</text>
</comment>
<feature type="domain" description="Homologous-pairing protein 2 winged helix" evidence="7">
    <location>
        <begin position="107"/>
        <end position="157"/>
    </location>
</feature>
<evidence type="ECO:0000256" key="4">
    <source>
        <dbReference type="ARBA" id="ARBA00023242"/>
    </source>
</evidence>
<dbReference type="GO" id="GO:0000709">
    <property type="term" value="P:meiotic joint molecule formation"/>
    <property type="evidence" value="ECO:0007669"/>
    <property type="project" value="TreeGrafter"/>
</dbReference>
<feature type="region of interest" description="Disordered" evidence="6">
    <location>
        <begin position="1"/>
        <end position="93"/>
    </location>
</feature>
<name>A0A9P7AV52_9HELO</name>
<gene>
    <name evidence="8" type="ORF">D0Z07_6945</name>
</gene>
<dbReference type="EMBL" id="VNKQ01000013">
    <property type="protein sequence ID" value="KAG0647292.1"/>
    <property type="molecule type" value="Genomic_DNA"/>
</dbReference>
<reference evidence="8" key="1">
    <citation type="submission" date="2019-07" db="EMBL/GenBank/DDBJ databases">
        <title>Hyphodiscus hymeniophilus genome sequencing and assembly.</title>
        <authorList>
            <person name="Kramer G."/>
            <person name="Nodwell J."/>
        </authorList>
    </citation>
    <scope>NUCLEOTIDE SEQUENCE</scope>
    <source>
        <strain evidence="8">ATCC 34498</strain>
    </source>
</reference>
<feature type="compositionally biased region" description="Basic and acidic residues" evidence="6">
    <location>
        <begin position="69"/>
        <end position="93"/>
    </location>
</feature>
<dbReference type="GO" id="GO:0003690">
    <property type="term" value="F:double-stranded DNA binding"/>
    <property type="evidence" value="ECO:0007669"/>
    <property type="project" value="TreeGrafter"/>
</dbReference>
<dbReference type="GO" id="GO:0010774">
    <property type="term" value="P:meiotic strand invasion involved in reciprocal meiotic recombination"/>
    <property type="evidence" value="ECO:0007669"/>
    <property type="project" value="TreeGrafter"/>
</dbReference>
<dbReference type="Proteomes" id="UP000785200">
    <property type="component" value="Unassembled WGS sequence"/>
</dbReference>
<keyword evidence="9" id="KW-1185">Reference proteome</keyword>
<evidence type="ECO:0000256" key="5">
    <source>
        <dbReference type="ARBA" id="ARBA00023254"/>
    </source>
</evidence>
<organism evidence="8 9">
    <name type="scientific">Hyphodiscus hymeniophilus</name>
    <dbReference type="NCBI Taxonomy" id="353542"/>
    <lineage>
        <taxon>Eukaryota</taxon>
        <taxon>Fungi</taxon>
        <taxon>Dikarya</taxon>
        <taxon>Ascomycota</taxon>
        <taxon>Pezizomycotina</taxon>
        <taxon>Leotiomycetes</taxon>
        <taxon>Helotiales</taxon>
        <taxon>Hyphodiscaceae</taxon>
        <taxon>Hyphodiscus</taxon>
    </lineage>
</organism>
<dbReference type="GO" id="GO:0120231">
    <property type="term" value="C:DNA recombinase auxiliary factor complex"/>
    <property type="evidence" value="ECO:0007669"/>
    <property type="project" value="TreeGrafter"/>
</dbReference>
<evidence type="ECO:0000256" key="6">
    <source>
        <dbReference type="SAM" id="MobiDB-lite"/>
    </source>
</evidence>
<dbReference type="GO" id="GO:0007129">
    <property type="term" value="P:homologous chromosome pairing at meiosis"/>
    <property type="evidence" value="ECO:0007669"/>
    <property type="project" value="TreeGrafter"/>
</dbReference>
<evidence type="ECO:0000256" key="2">
    <source>
        <dbReference type="ARBA" id="ARBA00007922"/>
    </source>
</evidence>
<feature type="compositionally biased region" description="Basic and acidic residues" evidence="6">
    <location>
        <begin position="1"/>
        <end position="11"/>
    </location>
</feature>
<feature type="compositionally biased region" description="Basic and acidic residues" evidence="6">
    <location>
        <begin position="21"/>
        <end position="62"/>
    </location>
</feature>
<dbReference type="PANTHER" id="PTHR15938">
    <property type="entry name" value="TBP-1 INTERACTING PROTEIN"/>
    <property type="match status" value="1"/>
</dbReference>
<keyword evidence="3" id="KW-0233">DNA recombination</keyword>